<dbReference type="Proteomes" id="UP001059597">
    <property type="component" value="Chromosome"/>
</dbReference>
<sequence>MKWERGWEREREWDKCRPGRVAGAGGVAGWGASYGKQRREGGELVGPTVAGSGAW</sequence>
<gene>
    <name evidence="2" type="ORF">HEK616_41420</name>
</gene>
<evidence type="ECO:0000313" key="3">
    <source>
        <dbReference type="Proteomes" id="UP001059597"/>
    </source>
</evidence>
<accession>A0ABN6R0M3</accession>
<keyword evidence="3" id="KW-1185">Reference proteome</keyword>
<organism evidence="2 3">
    <name type="scientific">Streptomyces nigrescens</name>
    <dbReference type="NCBI Taxonomy" id="1920"/>
    <lineage>
        <taxon>Bacteria</taxon>
        <taxon>Bacillati</taxon>
        <taxon>Actinomycetota</taxon>
        <taxon>Actinomycetes</taxon>
        <taxon>Kitasatosporales</taxon>
        <taxon>Streptomycetaceae</taxon>
        <taxon>Streptomyces</taxon>
    </lineage>
</organism>
<name>A0ABN6R0M3_STRNI</name>
<evidence type="ECO:0000313" key="2">
    <source>
        <dbReference type="EMBL" id="BDM70655.1"/>
    </source>
</evidence>
<evidence type="ECO:0000256" key="1">
    <source>
        <dbReference type="SAM" id="MobiDB-lite"/>
    </source>
</evidence>
<proteinExistence type="predicted"/>
<dbReference type="EMBL" id="AP026073">
    <property type="protein sequence ID" value="BDM70655.1"/>
    <property type="molecule type" value="Genomic_DNA"/>
</dbReference>
<feature type="region of interest" description="Disordered" evidence="1">
    <location>
        <begin position="27"/>
        <end position="55"/>
    </location>
</feature>
<reference evidence="2" key="1">
    <citation type="submission" date="2022-06" db="EMBL/GenBank/DDBJ databases">
        <title>Complete genome sequence of Streptomyces nigrescens HEK616.</title>
        <authorList>
            <person name="Asamizu S."/>
            <person name="Onaka H."/>
        </authorList>
    </citation>
    <scope>NUCLEOTIDE SEQUENCE</scope>
    <source>
        <strain evidence="2">HEK616</strain>
    </source>
</reference>
<protein>
    <submittedName>
        <fullName evidence="2">Uncharacterized protein</fullName>
    </submittedName>
</protein>